<dbReference type="GO" id="GO:0003676">
    <property type="term" value="F:nucleic acid binding"/>
    <property type="evidence" value="ECO:0007669"/>
    <property type="project" value="InterPro"/>
</dbReference>
<gene>
    <name evidence="3" type="ORF">AFUS01_LOCUS45851</name>
</gene>
<protein>
    <recommendedName>
        <fullName evidence="2">G-patch domain-containing protein</fullName>
    </recommendedName>
</protein>
<dbReference type="InterPro" id="IPR000467">
    <property type="entry name" value="G_patch_dom"/>
</dbReference>
<dbReference type="Proteomes" id="UP000708208">
    <property type="component" value="Unassembled WGS sequence"/>
</dbReference>
<dbReference type="SMART" id="SM00443">
    <property type="entry name" value="G_patch"/>
    <property type="match status" value="1"/>
</dbReference>
<dbReference type="Pfam" id="PF01585">
    <property type="entry name" value="G-patch"/>
    <property type="match status" value="1"/>
</dbReference>
<evidence type="ECO:0000313" key="4">
    <source>
        <dbReference type="Proteomes" id="UP000708208"/>
    </source>
</evidence>
<dbReference type="GO" id="GO:0039536">
    <property type="term" value="P:negative regulation of RIG-I signaling pathway"/>
    <property type="evidence" value="ECO:0007669"/>
    <property type="project" value="InterPro"/>
</dbReference>
<feature type="region of interest" description="Disordered" evidence="1">
    <location>
        <begin position="157"/>
        <end position="183"/>
    </location>
</feature>
<dbReference type="EMBL" id="CAJVCH010571100">
    <property type="protein sequence ID" value="CAG7836622.1"/>
    <property type="molecule type" value="Genomic_DNA"/>
</dbReference>
<dbReference type="PANTHER" id="PTHR14390">
    <property type="entry name" value="G PATCH DOMAIN CONTAINING PROTEIN 3"/>
    <property type="match status" value="1"/>
</dbReference>
<feature type="compositionally biased region" description="Acidic residues" evidence="1">
    <location>
        <begin position="170"/>
        <end position="183"/>
    </location>
</feature>
<dbReference type="PROSITE" id="PS50174">
    <property type="entry name" value="G_PATCH"/>
    <property type="match status" value="1"/>
</dbReference>
<evidence type="ECO:0000259" key="2">
    <source>
        <dbReference type="PROSITE" id="PS50174"/>
    </source>
</evidence>
<dbReference type="GO" id="GO:0045893">
    <property type="term" value="P:positive regulation of DNA-templated transcription"/>
    <property type="evidence" value="ECO:0007669"/>
    <property type="project" value="TreeGrafter"/>
</dbReference>
<accession>A0A8J2Q1D9</accession>
<dbReference type="InterPro" id="IPR040341">
    <property type="entry name" value="GPATCH3"/>
</dbReference>
<evidence type="ECO:0000313" key="3">
    <source>
        <dbReference type="EMBL" id="CAG7836622.1"/>
    </source>
</evidence>
<comment type="caution">
    <text evidence="3">The sequence shown here is derived from an EMBL/GenBank/DDBJ whole genome shotgun (WGS) entry which is preliminary data.</text>
</comment>
<dbReference type="OrthoDB" id="5842926at2759"/>
<feature type="domain" description="G-patch" evidence="2">
    <location>
        <begin position="317"/>
        <end position="365"/>
    </location>
</feature>
<dbReference type="PANTHER" id="PTHR14390:SF2">
    <property type="entry name" value="G PATCH DOMAIN-CONTAINING PROTEIN 3"/>
    <property type="match status" value="1"/>
</dbReference>
<name>A0A8J2Q1D9_9HEXA</name>
<reference evidence="3" key="1">
    <citation type="submission" date="2021-06" db="EMBL/GenBank/DDBJ databases">
        <authorList>
            <person name="Hodson N. C."/>
            <person name="Mongue J. A."/>
            <person name="Jaron S. K."/>
        </authorList>
    </citation>
    <scope>NUCLEOTIDE SEQUENCE</scope>
</reference>
<organism evidence="3 4">
    <name type="scientific">Allacma fusca</name>
    <dbReference type="NCBI Taxonomy" id="39272"/>
    <lineage>
        <taxon>Eukaryota</taxon>
        <taxon>Metazoa</taxon>
        <taxon>Ecdysozoa</taxon>
        <taxon>Arthropoda</taxon>
        <taxon>Hexapoda</taxon>
        <taxon>Collembola</taxon>
        <taxon>Symphypleona</taxon>
        <taxon>Sminthuridae</taxon>
        <taxon>Allacma</taxon>
    </lineage>
</organism>
<proteinExistence type="predicted"/>
<dbReference type="GO" id="GO:0032480">
    <property type="term" value="P:negative regulation of type I interferon production"/>
    <property type="evidence" value="ECO:0007669"/>
    <property type="project" value="InterPro"/>
</dbReference>
<dbReference type="AlphaFoldDB" id="A0A8J2Q1D9"/>
<sequence>MESKGSESCTSVSVVGGDQNKGNSIAFTSDIDHNSSVIKRSPSVRNMEAKLWRRRPPIRSRNYVVSSDLIVKTGQGNVGTKNSYFLELIRQCRLPPSLIQKLGLQFPRARRYKKYSKVPFNYKTTVAGVETKEEDDEIVTGKGHVISDVYVDNSTSTLAKGGNGKASREESDESGPDDDDDRCEDWERHVTFEDDPTTQERIKERLFEDEIELVWEKGGPGIVWYTDAQFWNEQRGGFDEKTADNLDVDMEGYFTPGEGDKDARDMLDMRRNNRFHKGLDDDSVFKRPALKPKTLKPKIISVGDNGSTTIGEFEKHTRGIGRKVMEKFGWKEGTGLGKSFVGMTEALYNEGQAPRDKRGIGFYGDNIEFKRQKKDHLPEPYDDEHRVSIGTIYDKPTDLDTEEPLLRSSSISYIKRYQ</sequence>
<keyword evidence="4" id="KW-1185">Reference proteome</keyword>
<evidence type="ECO:0000256" key="1">
    <source>
        <dbReference type="SAM" id="MobiDB-lite"/>
    </source>
</evidence>